<accession>A0A1H8IXR4</accession>
<dbReference type="GO" id="GO:0009116">
    <property type="term" value="P:nucleoside metabolic process"/>
    <property type="evidence" value="ECO:0007669"/>
    <property type="project" value="InterPro"/>
</dbReference>
<evidence type="ECO:0000313" key="7">
    <source>
        <dbReference type="Proteomes" id="UP000683429"/>
    </source>
</evidence>
<dbReference type="InterPro" id="IPR036582">
    <property type="entry name" value="Mao_N_sf"/>
</dbReference>
<feature type="domain" description="Nucleoside phosphorylase" evidence="2">
    <location>
        <begin position="35"/>
        <end position="257"/>
    </location>
</feature>
<dbReference type="SUPFAM" id="SSF55383">
    <property type="entry name" value="Copper amine oxidase, domain N"/>
    <property type="match status" value="1"/>
</dbReference>
<dbReference type="PANTHER" id="PTHR46832">
    <property type="entry name" value="5'-METHYLTHIOADENOSINE/S-ADENOSYLHOMOCYSTEINE NUCLEOSIDASE"/>
    <property type="match status" value="1"/>
</dbReference>
<proteinExistence type="predicted"/>
<dbReference type="STRING" id="1333845.SAMN04487895_102382"/>
<evidence type="ECO:0000313" key="5">
    <source>
        <dbReference type="EMBL" id="SEN73292.1"/>
    </source>
</evidence>
<organism evidence="5 6">
    <name type="scientific">Paenibacillus sophorae</name>
    <dbReference type="NCBI Taxonomy" id="1333845"/>
    <lineage>
        <taxon>Bacteria</taxon>
        <taxon>Bacillati</taxon>
        <taxon>Bacillota</taxon>
        <taxon>Bacilli</taxon>
        <taxon>Bacillales</taxon>
        <taxon>Paenibacillaceae</taxon>
        <taxon>Paenibacillus</taxon>
    </lineage>
</organism>
<dbReference type="Proteomes" id="UP000683429">
    <property type="component" value="Chromosome"/>
</dbReference>
<reference evidence="4 7" key="2">
    <citation type="submission" date="2021-06" db="EMBL/GenBank/DDBJ databases">
        <title>Whole genome sequence of Paenibacillus sophorae DSM23020 for comparative genomics.</title>
        <authorList>
            <person name="Kim M.-J."/>
            <person name="Lee G."/>
            <person name="Shin J.-H."/>
        </authorList>
    </citation>
    <scope>NUCLEOTIDE SEQUENCE [LARGE SCALE GENOMIC DNA]</scope>
    <source>
        <strain evidence="4 7">DSM 23020</strain>
    </source>
</reference>
<dbReference type="GO" id="GO:0019284">
    <property type="term" value="P:L-methionine salvage from S-adenosylmethionine"/>
    <property type="evidence" value="ECO:0007669"/>
    <property type="project" value="TreeGrafter"/>
</dbReference>
<dbReference type="InterPro" id="IPR035994">
    <property type="entry name" value="Nucleoside_phosphorylase_sf"/>
</dbReference>
<dbReference type="SUPFAM" id="SSF53167">
    <property type="entry name" value="Purine and uridine phosphorylases"/>
    <property type="match status" value="1"/>
</dbReference>
<sequence>MRRATAMLIVFCMVAISSFTYQPSAVSAKNVEKAPIAVQGALDVEIESLLKAMGQYKTQKVGMYSYYIGKIDGIPVIVSRTEMGMVNAATSTTLLINTFHPRAIINQGTAGGHDEKTHLYDIVVGKELINYINTISPTRKAGEGSKPETWNMMTTDVRDDDDNLMKYKTFKSTPELVEAAMSVQNKYMHGHVYAGTIGSADQFNNEVDRILWTNEVLGMMAEDMETASVAQVANGFHVPFVGIRGMSDAGRHDEHWNPTSGRNAGIWTGEFVVEVIKAIDKQVNFSTITKVNGFNLYVNGVKQDIYMLDYKGKALIPIRNLAGVLSGTKQSSVTFNSKTKSISFKYDMKTATFKSGDSFFLDMQGMKQQVESPSVVVNGKTYVSLDLVSKAFGLETKTEGVDLSITAQ</sequence>
<feature type="chain" id="PRO_5039365371" evidence="1">
    <location>
        <begin position="21"/>
        <end position="408"/>
    </location>
</feature>
<name>A0A1H8IXR4_9BACL</name>
<evidence type="ECO:0000259" key="3">
    <source>
        <dbReference type="Pfam" id="PF07833"/>
    </source>
</evidence>
<dbReference type="Gene3D" id="3.30.457.10">
    <property type="entry name" value="Copper amine oxidase-like, N-terminal domain"/>
    <property type="match status" value="1"/>
</dbReference>
<evidence type="ECO:0000313" key="4">
    <source>
        <dbReference type="EMBL" id="QWU16126.1"/>
    </source>
</evidence>
<dbReference type="InterPro" id="IPR012854">
    <property type="entry name" value="Cu_amine_oxidase-like_N"/>
</dbReference>
<evidence type="ECO:0000256" key="1">
    <source>
        <dbReference type="SAM" id="SignalP"/>
    </source>
</evidence>
<dbReference type="EMBL" id="FODH01000002">
    <property type="protein sequence ID" value="SEN73292.1"/>
    <property type="molecule type" value="Genomic_DNA"/>
</dbReference>
<evidence type="ECO:0000313" key="6">
    <source>
        <dbReference type="Proteomes" id="UP000198809"/>
    </source>
</evidence>
<evidence type="ECO:0000259" key="2">
    <source>
        <dbReference type="Pfam" id="PF01048"/>
    </source>
</evidence>
<dbReference type="RefSeq" id="WP_139210558.1">
    <property type="nucleotide sequence ID" value="NZ_CP076607.1"/>
</dbReference>
<gene>
    <name evidence="4" type="ORF">KP014_02305</name>
    <name evidence="5" type="ORF">SAMN04487895_102382</name>
</gene>
<dbReference type="GO" id="GO:0008782">
    <property type="term" value="F:adenosylhomocysteine nucleosidase activity"/>
    <property type="evidence" value="ECO:0007669"/>
    <property type="project" value="TreeGrafter"/>
</dbReference>
<dbReference type="Proteomes" id="UP000198809">
    <property type="component" value="Unassembled WGS sequence"/>
</dbReference>
<reference evidence="5 6" key="1">
    <citation type="submission" date="2016-10" db="EMBL/GenBank/DDBJ databases">
        <authorList>
            <person name="de Groot N.N."/>
        </authorList>
    </citation>
    <scope>NUCLEOTIDE SEQUENCE [LARGE SCALE GENOMIC DNA]</scope>
    <source>
        <strain evidence="5 6">CGMCC 1.10238</strain>
    </source>
</reference>
<dbReference type="Gene3D" id="3.40.50.1580">
    <property type="entry name" value="Nucleoside phosphorylase domain"/>
    <property type="match status" value="1"/>
</dbReference>
<keyword evidence="7" id="KW-1185">Reference proteome</keyword>
<feature type="signal peptide" evidence="1">
    <location>
        <begin position="1"/>
        <end position="20"/>
    </location>
</feature>
<dbReference type="AlphaFoldDB" id="A0A1H8IXR4"/>
<dbReference type="OrthoDB" id="9792278at2"/>
<dbReference type="EMBL" id="CP076607">
    <property type="protein sequence ID" value="QWU16126.1"/>
    <property type="molecule type" value="Genomic_DNA"/>
</dbReference>
<dbReference type="InterPro" id="IPR000845">
    <property type="entry name" value="Nucleoside_phosphorylase_d"/>
</dbReference>
<protein>
    <submittedName>
        <fullName evidence="5">Adenosylhomocysteine nucleosidase</fullName>
    </submittedName>
    <submittedName>
        <fullName evidence="4">MTA/SAH nucleosidase</fullName>
    </submittedName>
</protein>
<dbReference type="CDD" id="cd09008">
    <property type="entry name" value="MTAN"/>
    <property type="match status" value="1"/>
</dbReference>
<keyword evidence="1" id="KW-0732">Signal</keyword>
<dbReference type="GO" id="GO:0005829">
    <property type="term" value="C:cytosol"/>
    <property type="evidence" value="ECO:0007669"/>
    <property type="project" value="TreeGrafter"/>
</dbReference>
<dbReference type="Pfam" id="PF01048">
    <property type="entry name" value="PNP_UDP_1"/>
    <property type="match status" value="1"/>
</dbReference>
<dbReference type="PANTHER" id="PTHR46832:SF1">
    <property type="entry name" value="5'-METHYLTHIOADENOSINE_S-ADENOSYLHOMOCYSTEINE NUCLEOSIDASE"/>
    <property type="match status" value="1"/>
</dbReference>
<feature type="domain" description="Copper amine oxidase-like N-terminal" evidence="3">
    <location>
        <begin position="308"/>
        <end position="400"/>
    </location>
</feature>
<dbReference type="GO" id="GO:0008930">
    <property type="term" value="F:methylthioadenosine nucleosidase activity"/>
    <property type="evidence" value="ECO:0007669"/>
    <property type="project" value="TreeGrafter"/>
</dbReference>
<dbReference type="Pfam" id="PF07833">
    <property type="entry name" value="Cu_amine_oxidN1"/>
    <property type="match status" value="1"/>
</dbReference>